<comment type="catalytic activity">
    <reaction evidence="5">
        <text>an aryl sulfate + H2O = a phenol + sulfate + H(+)</text>
        <dbReference type="Rhea" id="RHEA:17261"/>
        <dbReference type="ChEBI" id="CHEBI:15377"/>
        <dbReference type="ChEBI" id="CHEBI:15378"/>
        <dbReference type="ChEBI" id="CHEBI:16189"/>
        <dbReference type="ChEBI" id="CHEBI:33853"/>
        <dbReference type="ChEBI" id="CHEBI:140317"/>
        <dbReference type="EC" id="3.1.6.1"/>
    </reaction>
</comment>
<dbReference type="SUPFAM" id="SSF53649">
    <property type="entry name" value="Alkaline phosphatase-like"/>
    <property type="match status" value="1"/>
</dbReference>
<feature type="modified residue" description="3-oxoalanine (Cys)" evidence="6">
    <location>
        <position position="76"/>
    </location>
</feature>
<evidence type="ECO:0000313" key="10">
    <source>
        <dbReference type="Proteomes" id="UP000193144"/>
    </source>
</evidence>
<evidence type="ECO:0000256" key="7">
    <source>
        <dbReference type="SAM" id="SignalP"/>
    </source>
</evidence>
<evidence type="ECO:0000256" key="4">
    <source>
        <dbReference type="ARBA" id="ARBA00023180"/>
    </source>
</evidence>
<dbReference type="FunFam" id="3.40.720.10:FF:000051">
    <property type="entry name" value="Arylsulfatase"/>
    <property type="match status" value="1"/>
</dbReference>
<organism evidence="9 10">
    <name type="scientific">Clohesyomyces aquaticus</name>
    <dbReference type="NCBI Taxonomy" id="1231657"/>
    <lineage>
        <taxon>Eukaryota</taxon>
        <taxon>Fungi</taxon>
        <taxon>Dikarya</taxon>
        <taxon>Ascomycota</taxon>
        <taxon>Pezizomycotina</taxon>
        <taxon>Dothideomycetes</taxon>
        <taxon>Pleosporomycetidae</taxon>
        <taxon>Pleosporales</taxon>
        <taxon>Lindgomycetaceae</taxon>
        <taxon>Clohesyomyces</taxon>
    </lineage>
</organism>
<keyword evidence="2 7" id="KW-0732">Signal</keyword>
<keyword evidence="10" id="KW-1185">Reference proteome</keyword>
<evidence type="ECO:0000259" key="8">
    <source>
        <dbReference type="Pfam" id="PF00884"/>
    </source>
</evidence>
<dbReference type="GO" id="GO:0005539">
    <property type="term" value="F:glycosaminoglycan binding"/>
    <property type="evidence" value="ECO:0007669"/>
    <property type="project" value="TreeGrafter"/>
</dbReference>
<name>A0A1Y1ZNY8_9PLEO</name>
<dbReference type="GO" id="GO:0004065">
    <property type="term" value="F:arylsulfatase activity"/>
    <property type="evidence" value="ECO:0007669"/>
    <property type="project" value="UniProtKB-UniRule"/>
</dbReference>
<sequence length="583" mass="66278">MFFSSLFWTNLWFSLIAAQQQIPLAETDTRRPNIVFILTDDQDLHLQSLDYLPFVQKHLIEKGTSYKRHFCTTALCCPSRVSLWTGKAAHNTNVTDVNPPYGGYPKFISQGFNNDFLPVWLQEAGYNTYYTGKLFNAHTVDNYHSPFVNGFTGSDFLLDPFTYQYLNSSYQRNRDSPIRYEGKHTIDIIAEKAYGFLDDAIEGGAPFFLGIAPVAPHSNVKIDNLDAPIDKIIASFSPPIPAERHAHLFKDVKVPRTDNFNPKEPSGVSWVQSLPRQSQENIDFNDHFYRSRLRALQGVDEIVDGVISRLKEHNILENTFVIYSTDNGYHIGQHRLQPGKETGFEEDINIPLIIRGPGVPENIATEIVTTHIDLAPTILKLAGAPLRAGLDGEAIPLSLGGIKDATRTRHEHVTVEYWGFAVGEGKDWDGERFHFNNTYKALRIIGKGYNYFYSVWCNNEHELYDLENDPGQLKNLLARKPETSTLLGWPLQKVVARLDSLLFVLKSCKGETCTQPWKALHPAGNVGNLHEALSTRFDHFYEVEQKKVEYTRCEAGYILAAEGPQFERDGLVYRYGSQWHEWV</sequence>
<dbReference type="Pfam" id="PF00884">
    <property type="entry name" value="Sulfatase"/>
    <property type="match status" value="1"/>
</dbReference>
<dbReference type="AlphaFoldDB" id="A0A1Y1ZNY8"/>
<dbReference type="PANTHER" id="PTHR43108:SF8">
    <property type="entry name" value="SD21168P"/>
    <property type="match status" value="1"/>
</dbReference>
<dbReference type="CDD" id="cd16147">
    <property type="entry name" value="G6S"/>
    <property type="match status" value="1"/>
</dbReference>
<feature type="domain" description="Sulfatase N-terminal" evidence="8">
    <location>
        <begin position="32"/>
        <end position="384"/>
    </location>
</feature>
<dbReference type="Gene3D" id="3.40.720.10">
    <property type="entry name" value="Alkaline Phosphatase, subunit A"/>
    <property type="match status" value="1"/>
</dbReference>
<reference evidence="9 10" key="1">
    <citation type="submission" date="2016-07" db="EMBL/GenBank/DDBJ databases">
        <title>Pervasive Adenine N6-methylation of Active Genes in Fungi.</title>
        <authorList>
            <consortium name="DOE Joint Genome Institute"/>
            <person name="Mondo S.J."/>
            <person name="Dannebaum R.O."/>
            <person name="Kuo R.C."/>
            <person name="Labutti K."/>
            <person name="Haridas S."/>
            <person name="Kuo A."/>
            <person name="Salamov A."/>
            <person name="Ahrendt S.R."/>
            <person name="Lipzen A."/>
            <person name="Sullivan W."/>
            <person name="Andreopoulos W.B."/>
            <person name="Clum A."/>
            <person name="Lindquist E."/>
            <person name="Daum C."/>
            <person name="Ramamoorthy G.K."/>
            <person name="Gryganskyi A."/>
            <person name="Culley D."/>
            <person name="Magnuson J.K."/>
            <person name="James T.Y."/>
            <person name="O'Malley M.A."/>
            <person name="Stajich J.E."/>
            <person name="Spatafora J.W."/>
            <person name="Visel A."/>
            <person name="Grigoriev I.V."/>
        </authorList>
    </citation>
    <scope>NUCLEOTIDE SEQUENCE [LARGE SCALE GENOMIC DNA]</scope>
    <source>
        <strain evidence="9 10">CBS 115471</strain>
    </source>
</reference>
<proteinExistence type="inferred from homology"/>
<dbReference type="PROSITE" id="PS00523">
    <property type="entry name" value="SULFATASE_1"/>
    <property type="match status" value="1"/>
</dbReference>
<dbReference type="GO" id="GO:0018958">
    <property type="term" value="P:phenol-containing compound metabolic process"/>
    <property type="evidence" value="ECO:0007669"/>
    <property type="project" value="InterPro"/>
</dbReference>
<evidence type="ECO:0000256" key="1">
    <source>
        <dbReference type="ARBA" id="ARBA00008779"/>
    </source>
</evidence>
<dbReference type="GO" id="GO:0008449">
    <property type="term" value="F:N-acetylglucosamine-6-sulfatase activity"/>
    <property type="evidence" value="ECO:0007669"/>
    <property type="project" value="TreeGrafter"/>
</dbReference>
<dbReference type="PIRSF" id="PIRSF000972">
    <property type="entry name" value="Arylsulf_plant"/>
    <property type="match status" value="1"/>
</dbReference>
<protein>
    <recommendedName>
        <fullName evidence="5">Arylsulfatase</fullName>
        <shortName evidence="5">AS</shortName>
        <ecNumber evidence="5">3.1.6.1</ecNumber>
    </recommendedName>
    <alternativeName>
        <fullName evidence="5">Aryl-sulfate sulphohydrolase</fullName>
    </alternativeName>
</protein>
<dbReference type="EC" id="3.1.6.1" evidence="5"/>
<dbReference type="OrthoDB" id="96314at2759"/>
<keyword evidence="4" id="KW-0325">Glycoprotein</keyword>
<dbReference type="InterPro" id="IPR024607">
    <property type="entry name" value="Sulfatase_CS"/>
</dbReference>
<dbReference type="InterPro" id="IPR000917">
    <property type="entry name" value="Sulfatase_N"/>
</dbReference>
<evidence type="ECO:0000256" key="2">
    <source>
        <dbReference type="ARBA" id="ARBA00022729"/>
    </source>
</evidence>
<evidence type="ECO:0000256" key="6">
    <source>
        <dbReference type="PIRSR" id="PIRSR000972-50"/>
    </source>
</evidence>
<comment type="caution">
    <text evidence="9">The sequence shown here is derived from an EMBL/GenBank/DDBJ whole genome shotgun (WGS) entry which is preliminary data.</text>
</comment>
<dbReference type="STRING" id="1231657.A0A1Y1ZNY8"/>
<evidence type="ECO:0000313" key="9">
    <source>
        <dbReference type="EMBL" id="ORY11737.1"/>
    </source>
</evidence>
<dbReference type="InterPro" id="IPR017850">
    <property type="entry name" value="Alkaline_phosphatase_core_sf"/>
</dbReference>
<evidence type="ECO:0000256" key="3">
    <source>
        <dbReference type="ARBA" id="ARBA00022801"/>
    </source>
</evidence>
<accession>A0A1Y1ZNY8</accession>
<dbReference type="EMBL" id="MCFA01000058">
    <property type="protein sequence ID" value="ORY11737.1"/>
    <property type="molecule type" value="Genomic_DNA"/>
</dbReference>
<dbReference type="InterPro" id="IPR012083">
    <property type="entry name" value="Arylsulfatase"/>
</dbReference>
<keyword evidence="3 5" id="KW-0378">Hydrolase</keyword>
<dbReference type="PANTHER" id="PTHR43108">
    <property type="entry name" value="N-ACETYLGLUCOSAMINE-6-SULFATASE FAMILY MEMBER"/>
    <property type="match status" value="1"/>
</dbReference>
<comment type="similarity">
    <text evidence="1 5">Belongs to the sulfatase family.</text>
</comment>
<dbReference type="Proteomes" id="UP000193144">
    <property type="component" value="Unassembled WGS sequence"/>
</dbReference>
<feature type="chain" id="PRO_5011007769" description="Arylsulfatase" evidence="7">
    <location>
        <begin position="19"/>
        <end position="583"/>
    </location>
</feature>
<comment type="PTM">
    <text evidence="6">The conversion to 3-oxoalanine (also known as C-formylglycine, FGly), of a serine or cysteine residue in prokaryotes and of a cysteine residue in eukaryotes, is critical for catalytic activity.</text>
</comment>
<evidence type="ECO:0000256" key="5">
    <source>
        <dbReference type="PIRNR" id="PIRNR000972"/>
    </source>
</evidence>
<gene>
    <name evidence="9" type="ORF">BCR34DRAFT_564874</name>
</gene>
<feature type="signal peptide" evidence="7">
    <location>
        <begin position="1"/>
        <end position="18"/>
    </location>
</feature>